<dbReference type="Proteomes" id="UP001148614">
    <property type="component" value="Unassembled WGS sequence"/>
</dbReference>
<feature type="signal peptide" evidence="2">
    <location>
        <begin position="1"/>
        <end position="19"/>
    </location>
</feature>
<gene>
    <name evidence="3" type="ORF">NPX13_g7481</name>
</gene>
<dbReference type="VEuPathDB" id="FungiDB:F4678DRAFT_438830"/>
<organism evidence="3 4">
    <name type="scientific">Xylaria arbuscula</name>
    <dbReference type="NCBI Taxonomy" id="114810"/>
    <lineage>
        <taxon>Eukaryota</taxon>
        <taxon>Fungi</taxon>
        <taxon>Dikarya</taxon>
        <taxon>Ascomycota</taxon>
        <taxon>Pezizomycotina</taxon>
        <taxon>Sordariomycetes</taxon>
        <taxon>Xylariomycetidae</taxon>
        <taxon>Xylariales</taxon>
        <taxon>Xylariaceae</taxon>
        <taxon>Xylaria</taxon>
    </lineage>
</organism>
<protein>
    <submittedName>
        <fullName evidence="3">Uncharacterized protein</fullName>
    </submittedName>
</protein>
<evidence type="ECO:0000313" key="3">
    <source>
        <dbReference type="EMBL" id="KAJ3565501.1"/>
    </source>
</evidence>
<evidence type="ECO:0000313" key="4">
    <source>
        <dbReference type="Proteomes" id="UP001148614"/>
    </source>
</evidence>
<evidence type="ECO:0000256" key="2">
    <source>
        <dbReference type="SAM" id="SignalP"/>
    </source>
</evidence>
<dbReference type="EMBL" id="JANPWZ010001478">
    <property type="protein sequence ID" value="KAJ3565501.1"/>
    <property type="molecule type" value="Genomic_DNA"/>
</dbReference>
<keyword evidence="2" id="KW-0732">Signal</keyword>
<name>A0A9W8NA92_9PEZI</name>
<keyword evidence="1" id="KW-1133">Transmembrane helix</keyword>
<keyword evidence="4" id="KW-1185">Reference proteome</keyword>
<feature type="transmembrane region" description="Helical" evidence="1">
    <location>
        <begin position="226"/>
        <end position="245"/>
    </location>
</feature>
<sequence length="246" mass="25229">MIYHVIFAAAGLFASSVMASTPQGYGYGGVTDSLIISSTESPETLSSSIVPVTITDSVTITKPVTITHTQTVTVSPDCGDESGSETTTIYSTTRTTRTTSNTIFISIHPTPHPPPQTFSGFSESSSSEVTSVTSTASASTTGYVVSNTTTPCESETSTGDVDGVTGSLSTTSMSTITLAIPPSLETTSEVISGTAHSTTGVLMTRTLTSTIPISTIPTSMGLHSTVNVQFLAGAMGLVFLVFALAL</sequence>
<proteinExistence type="predicted"/>
<accession>A0A9W8NA92</accession>
<dbReference type="AlphaFoldDB" id="A0A9W8NA92"/>
<keyword evidence="1" id="KW-0812">Transmembrane</keyword>
<comment type="caution">
    <text evidence="3">The sequence shown here is derived from an EMBL/GenBank/DDBJ whole genome shotgun (WGS) entry which is preliminary data.</text>
</comment>
<evidence type="ECO:0000256" key="1">
    <source>
        <dbReference type="SAM" id="Phobius"/>
    </source>
</evidence>
<keyword evidence="1" id="KW-0472">Membrane</keyword>
<feature type="chain" id="PRO_5040744055" evidence="2">
    <location>
        <begin position="20"/>
        <end position="246"/>
    </location>
</feature>
<reference evidence="3" key="1">
    <citation type="submission" date="2022-07" db="EMBL/GenBank/DDBJ databases">
        <title>Genome Sequence of Xylaria arbuscula.</title>
        <authorList>
            <person name="Buettner E."/>
        </authorList>
    </citation>
    <scope>NUCLEOTIDE SEQUENCE</scope>
    <source>
        <strain evidence="3">VT107</strain>
    </source>
</reference>